<dbReference type="EMBL" id="KV442124">
    <property type="protein sequence ID" value="OAQ23272.1"/>
    <property type="molecule type" value="Genomic_DNA"/>
</dbReference>
<protein>
    <recommendedName>
        <fullName evidence="3">Reverse transcriptase zinc-binding domain-containing protein</fullName>
    </recommendedName>
</protein>
<organism evidence="1 2">
    <name type="scientific">Linnemannia elongata AG-77</name>
    <dbReference type="NCBI Taxonomy" id="1314771"/>
    <lineage>
        <taxon>Eukaryota</taxon>
        <taxon>Fungi</taxon>
        <taxon>Fungi incertae sedis</taxon>
        <taxon>Mucoromycota</taxon>
        <taxon>Mortierellomycotina</taxon>
        <taxon>Mortierellomycetes</taxon>
        <taxon>Mortierellales</taxon>
        <taxon>Mortierellaceae</taxon>
        <taxon>Linnemannia</taxon>
    </lineage>
</organism>
<keyword evidence="2" id="KW-1185">Reference proteome</keyword>
<dbReference type="AlphaFoldDB" id="A0A197JDQ8"/>
<evidence type="ECO:0000313" key="2">
    <source>
        <dbReference type="Proteomes" id="UP000078512"/>
    </source>
</evidence>
<proteinExistence type="predicted"/>
<feature type="non-terminal residue" evidence="1">
    <location>
        <position position="108"/>
    </location>
</feature>
<dbReference type="Proteomes" id="UP000078512">
    <property type="component" value="Unassembled WGS sequence"/>
</dbReference>
<gene>
    <name evidence="1" type="ORF">K457DRAFT_42862</name>
</gene>
<reference evidence="1 2" key="1">
    <citation type="submission" date="2016-05" db="EMBL/GenBank/DDBJ databases">
        <title>Genome sequencing reveals origins of a unique bacterial endosymbiosis in the earliest lineages of terrestrial Fungi.</title>
        <authorList>
            <consortium name="DOE Joint Genome Institute"/>
            <person name="Uehling J."/>
            <person name="Gryganskyi A."/>
            <person name="Hameed K."/>
            <person name="Tschaplinski T."/>
            <person name="Misztal P."/>
            <person name="Wu S."/>
            <person name="Desiro A."/>
            <person name="Vande Pol N."/>
            <person name="Du Z.-Y."/>
            <person name="Zienkiewicz A."/>
            <person name="Zienkiewicz K."/>
            <person name="Morin E."/>
            <person name="Tisserant E."/>
            <person name="Splivallo R."/>
            <person name="Hainaut M."/>
            <person name="Henrissat B."/>
            <person name="Ohm R."/>
            <person name="Kuo A."/>
            <person name="Yan J."/>
            <person name="Lipzen A."/>
            <person name="Nolan M."/>
            <person name="Labutti K."/>
            <person name="Barry K."/>
            <person name="Goldstein A."/>
            <person name="Labbe J."/>
            <person name="Schadt C."/>
            <person name="Tuskan G."/>
            <person name="Grigoriev I."/>
            <person name="Martin F."/>
            <person name="Vilgalys R."/>
            <person name="Bonito G."/>
        </authorList>
    </citation>
    <scope>NUCLEOTIDE SEQUENCE [LARGE SCALE GENOMIC DNA]</scope>
    <source>
        <strain evidence="1 2">AG-77</strain>
    </source>
</reference>
<feature type="non-terminal residue" evidence="1">
    <location>
        <position position="1"/>
    </location>
</feature>
<evidence type="ECO:0000313" key="1">
    <source>
        <dbReference type="EMBL" id="OAQ23272.1"/>
    </source>
</evidence>
<evidence type="ECO:0008006" key="3">
    <source>
        <dbReference type="Google" id="ProtNLM"/>
    </source>
</evidence>
<sequence length="108" mass="12256">CRVCGTSLETSQHLLFSCPKKLEVWQGALSKYVDERAWTADFICSLFSPDPDPVKPLYDISVFILIGTILTSVWRYHHAFVREDQAFEPRMVLAAVDLAITQIRAQLA</sequence>
<dbReference type="OrthoDB" id="2278241at2759"/>
<name>A0A197JDQ8_9FUNG</name>
<accession>A0A197JDQ8</accession>